<dbReference type="EMBL" id="CAXHTB010000012">
    <property type="protein sequence ID" value="CAL0316317.1"/>
    <property type="molecule type" value="Genomic_DNA"/>
</dbReference>
<name>A0AAV1X5S3_LUPLU</name>
<dbReference type="Gene3D" id="3.90.810.10">
    <property type="entry name" value="CRIB domain"/>
    <property type="match status" value="1"/>
</dbReference>
<feature type="region of interest" description="Disordered" evidence="1">
    <location>
        <begin position="64"/>
        <end position="164"/>
    </location>
</feature>
<dbReference type="PANTHER" id="PTHR46325:SF20">
    <property type="entry name" value="CRIB DOMAIN-CONTAINING PROTEIN RIC10"/>
    <property type="match status" value="1"/>
</dbReference>
<gene>
    <name evidence="3" type="ORF">LLUT_LOCUS17377</name>
</gene>
<dbReference type="PROSITE" id="PS50108">
    <property type="entry name" value="CRIB"/>
    <property type="match status" value="1"/>
</dbReference>
<evidence type="ECO:0000313" key="3">
    <source>
        <dbReference type="EMBL" id="CAL0316317.1"/>
    </source>
</evidence>
<feature type="compositionally biased region" description="Polar residues" evidence="1">
    <location>
        <begin position="93"/>
        <end position="103"/>
    </location>
</feature>
<dbReference type="InterPro" id="IPR036936">
    <property type="entry name" value="CRIB_dom_sf"/>
</dbReference>
<organism evidence="3 4">
    <name type="scientific">Lupinus luteus</name>
    <name type="common">European yellow lupine</name>
    <dbReference type="NCBI Taxonomy" id="3873"/>
    <lineage>
        <taxon>Eukaryota</taxon>
        <taxon>Viridiplantae</taxon>
        <taxon>Streptophyta</taxon>
        <taxon>Embryophyta</taxon>
        <taxon>Tracheophyta</taxon>
        <taxon>Spermatophyta</taxon>
        <taxon>Magnoliopsida</taxon>
        <taxon>eudicotyledons</taxon>
        <taxon>Gunneridae</taxon>
        <taxon>Pentapetalae</taxon>
        <taxon>rosids</taxon>
        <taxon>fabids</taxon>
        <taxon>Fabales</taxon>
        <taxon>Fabaceae</taxon>
        <taxon>Papilionoideae</taxon>
        <taxon>50 kb inversion clade</taxon>
        <taxon>genistoids sensu lato</taxon>
        <taxon>core genistoids</taxon>
        <taxon>Genisteae</taxon>
        <taxon>Lupinus</taxon>
    </lineage>
</organism>
<comment type="caution">
    <text evidence="3">The sequence shown here is derived from an EMBL/GenBank/DDBJ whole genome shotgun (WGS) entry which is preliminary data.</text>
</comment>
<feature type="compositionally biased region" description="Low complexity" evidence="1">
    <location>
        <begin position="124"/>
        <end position="146"/>
    </location>
</feature>
<evidence type="ECO:0000256" key="1">
    <source>
        <dbReference type="SAM" id="MobiDB-lite"/>
    </source>
</evidence>
<proteinExistence type="predicted"/>
<dbReference type="PANTHER" id="PTHR46325">
    <property type="entry name" value="CRIB DOMAIN-CONTAINING PROTEIN RIC8"/>
    <property type="match status" value="1"/>
</dbReference>
<dbReference type="SMART" id="SM00285">
    <property type="entry name" value="PBD"/>
    <property type="match status" value="1"/>
</dbReference>
<reference evidence="3 4" key="1">
    <citation type="submission" date="2024-03" db="EMBL/GenBank/DDBJ databases">
        <authorList>
            <person name="Martinez-Hernandez J."/>
        </authorList>
    </citation>
    <scope>NUCLEOTIDE SEQUENCE [LARGE SCALE GENOMIC DNA]</scope>
</reference>
<dbReference type="CDD" id="cd00132">
    <property type="entry name" value="CRIB"/>
    <property type="match status" value="1"/>
</dbReference>
<protein>
    <recommendedName>
        <fullName evidence="2">CRIB domain-containing protein</fullName>
    </recommendedName>
</protein>
<keyword evidence="4" id="KW-1185">Reference proteome</keyword>
<dbReference type="Pfam" id="PF00786">
    <property type="entry name" value="PBD"/>
    <property type="match status" value="1"/>
</dbReference>
<dbReference type="AlphaFoldDB" id="A0AAV1X5S3"/>
<evidence type="ECO:0000313" key="4">
    <source>
        <dbReference type="Proteomes" id="UP001497480"/>
    </source>
</evidence>
<evidence type="ECO:0000259" key="2">
    <source>
        <dbReference type="PROSITE" id="PS50108"/>
    </source>
</evidence>
<dbReference type="InterPro" id="IPR000095">
    <property type="entry name" value="CRIB_dom"/>
</dbReference>
<feature type="domain" description="CRIB" evidence="2">
    <location>
        <begin position="28"/>
        <end position="41"/>
    </location>
</feature>
<dbReference type="Proteomes" id="UP001497480">
    <property type="component" value="Unassembled WGS sequence"/>
</dbReference>
<accession>A0AAV1X5S3</accession>
<sequence length="164" mass="17807">MATKIKRICKSFKYITQMFDVKEQEMEIGYPTDVKHVTHIGWDGSTGSGPSWMSDFETASEFSTSFGNLGGARDPNPTAVSTSWSSLDFEECTGSQPTPNTYKATPPVGAPLVPKNSTRKKVKSSTNSSESLSASSRQSSRTAKSKGSYSEIEATPIAQARFKM</sequence>